<dbReference type="AlphaFoldDB" id="A0A8R1TIP6"/>
<dbReference type="OMA" id="PKNFANH"/>
<dbReference type="EnsemblMetazoa" id="OVOC10074.1">
    <property type="protein sequence ID" value="OVOC10074.1"/>
    <property type="gene ID" value="WBGene00246883"/>
</dbReference>
<protein>
    <submittedName>
        <fullName evidence="1">Uncharacterized protein</fullName>
    </submittedName>
</protein>
<organism evidence="1 2">
    <name type="scientific">Onchocerca volvulus</name>
    <dbReference type="NCBI Taxonomy" id="6282"/>
    <lineage>
        <taxon>Eukaryota</taxon>
        <taxon>Metazoa</taxon>
        <taxon>Ecdysozoa</taxon>
        <taxon>Nematoda</taxon>
        <taxon>Chromadorea</taxon>
        <taxon>Rhabditida</taxon>
        <taxon>Spirurina</taxon>
        <taxon>Spiruromorpha</taxon>
        <taxon>Filarioidea</taxon>
        <taxon>Onchocercidae</taxon>
        <taxon>Onchocerca</taxon>
    </lineage>
</organism>
<dbReference type="Proteomes" id="UP000024404">
    <property type="component" value="Unassembled WGS sequence"/>
</dbReference>
<keyword evidence="2" id="KW-1185">Reference proteome</keyword>
<evidence type="ECO:0000313" key="1">
    <source>
        <dbReference type="EnsemblMetazoa" id="OVOC10074.1"/>
    </source>
</evidence>
<sequence>MVIYGNETNEIIIEEMIESKSKNDQIKVNIDEILRFGSVMERFDIQQQNREAFDWLAENRDEMEINPKNFANHLIAAIGELILSRELSKKVIKKLVNDGIVTADEYDQNFRHFENSSDEPTVMHMSYVLQQNCAYFHSDKR</sequence>
<dbReference type="EMBL" id="CMVM020000314">
    <property type="status" value="NOT_ANNOTATED_CDS"/>
    <property type="molecule type" value="Genomic_DNA"/>
</dbReference>
<accession>A0A8R1TIP6</accession>
<proteinExistence type="predicted"/>
<name>A0A8R1TIP6_ONCVO</name>
<evidence type="ECO:0000313" key="2">
    <source>
        <dbReference type="Proteomes" id="UP000024404"/>
    </source>
</evidence>
<reference evidence="1" key="2">
    <citation type="submission" date="2022-06" db="UniProtKB">
        <authorList>
            <consortium name="EnsemblMetazoa"/>
        </authorList>
    </citation>
    <scope>IDENTIFICATION</scope>
</reference>
<reference evidence="2" key="1">
    <citation type="submission" date="2013-10" db="EMBL/GenBank/DDBJ databases">
        <title>Genome sequencing of Onchocerca volvulus.</title>
        <authorList>
            <person name="Cotton J."/>
            <person name="Tsai J."/>
            <person name="Stanley E."/>
            <person name="Tracey A."/>
            <person name="Holroyd N."/>
            <person name="Lustigman S."/>
            <person name="Berriman M."/>
        </authorList>
    </citation>
    <scope>NUCLEOTIDE SEQUENCE</scope>
</reference>